<keyword evidence="2" id="KW-0689">Ribosomal protein</keyword>
<accession>A0A238YRK0</accession>
<dbReference type="PROSITE" id="PS51186">
    <property type="entry name" value="GNAT"/>
    <property type="match status" value="1"/>
</dbReference>
<dbReference type="OrthoDB" id="5243104at2"/>
<dbReference type="SUPFAM" id="SSF55729">
    <property type="entry name" value="Acyl-CoA N-acyltransferases (Nat)"/>
    <property type="match status" value="1"/>
</dbReference>
<evidence type="ECO:0000259" key="1">
    <source>
        <dbReference type="PROSITE" id="PS51186"/>
    </source>
</evidence>
<dbReference type="InterPro" id="IPR000182">
    <property type="entry name" value="GNAT_dom"/>
</dbReference>
<keyword evidence="3" id="KW-1185">Reference proteome</keyword>
<keyword evidence="2" id="KW-0687">Ribonucleoprotein</keyword>
<name>A0A238YRK0_9ACTN</name>
<dbReference type="InterPro" id="IPR016181">
    <property type="entry name" value="Acyl_CoA_acyltransferase"/>
</dbReference>
<evidence type="ECO:0000313" key="2">
    <source>
        <dbReference type="EMBL" id="SNR73438.1"/>
    </source>
</evidence>
<feature type="domain" description="N-acetyltransferase" evidence="1">
    <location>
        <begin position="2"/>
        <end position="161"/>
    </location>
</feature>
<dbReference type="Pfam" id="PF00583">
    <property type="entry name" value="Acetyltransf_1"/>
    <property type="match status" value="1"/>
</dbReference>
<gene>
    <name evidence="2" type="ORF">SAMN06264365_105105</name>
</gene>
<dbReference type="AlphaFoldDB" id="A0A238YRK0"/>
<dbReference type="EMBL" id="FZNR01000005">
    <property type="protein sequence ID" value="SNR73438.1"/>
    <property type="molecule type" value="Genomic_DNA"/>
</dbReference>
<evidence type="ECO:0000313" key="3">
    <source>
        <dbReference type="Proteomes" id="UP000198415"/>
    </source>
</evidence>
<dbReference type="Proteomes" id="UP000198415">
    <property type="component" value="Unassembled WGS sequence"/>
</dbReference>
<dbReference type="RefSeq" id="WP_089293819.1">
    <property type="nucleotide sequence ID" value="NZ_BOMU01000035.1"/>
</dbReference>
<dbReference type="GO" id="GO:0005840">
    <property type="term" value="C:ribosome"/>
    <property type="evidence" value="ECO:0007669"/>
    <property type="project" value="UniProtKB-KW"/>
</dbReference>
<dbReference type="GO" id="GO:0016747">
    <property type="term" value="F:acyltransferase activity, transferring groups other than amino-acyl groups"/>
    <property type="evidence" value="ECO:0007669"/>
    <property type="project" value="InterPro"/>
</dbReference>
<dbReference type="CDD" id="cd04301">
    <property type="entry name" value="NAT_SF"/>
    <property type="match status" value="1"/>
</dbReference>
<proteinExistence type="predicted"/>
<protein>
    <submittedName>
        <fullName evidence="2">Ribosomal protein S18 acetylase RimI</fullName>
    </submittedName>
</protein>
<sequence length="161" mass="17703">MINIRRATAADAAELVRLRGILIAAMQGHQSENDEWRQRARMTLEKRLIAPEPTLVAFVVEQPDAPSRLAACAVGTVEERLGGPGNPSGLTGYVFNVATDPAHRRRGYSRLCTTALLDWYRDHGIATVDLRATAPAEPLYRSLGFVRTTDPAMRLHITATI</sequence>
<organism evidence="2 3">
    <name type="scientific">Actinoplanes regularis</name>
    <dbReference type="NCBI Taxonomy" id="52697"/>
    <lineage>
        <taxon>Bacteria</taxon>
        <taxon>Bacillati</taxon>
        <taxon>Actinomycetota</taxon>
        <taxon>Actinomycetes</taxon>
        <taxon>Micromonosporales</taxon>
        <taxon>Micromonosporaceae</taxon>
        <taxon>Actinoplanes</taxon>
    </lineage>
</organism>
<reference evidence="2 3" key="1">
    <citation type="submission" date="2017-06" db="EMBL/GenBank/DDBJ databases">
        <authorList>
            <person name="Kim H.J."/>
            <person name="Triplett B.A."/>
        </authorList>
    </citation>
    <scope>NUCLEOTIDE SEQUENCE [LARGE SCALE GENOMIC DNA]</scope>
    <source>
        <strain evidence="2 3">DSM 43151</strain>
    </source>
</reference>
<dbReference type="Gene3D" id="3.40.630.30">
    <property type="match status" value="1"/>
</dbReference>